<proteinExistence type="predicted"/>
<keyword evidence="3" id="KW-1185">Reference proteome</keyword>
<dbReference type="PANTHER" id="PTHR21197:SF0">
    <property type="entry name" value="UDP-GALACTOPYRANOSE MUTASE"/>
    <property type="match status" value="1"/>
</dbReference>
<dbReference type="Gene3D" id="3.50.50.60">
    <property type="entry name" value="FAD/NAD(P)-binding domain"/>
    <property type="match status" value="1"/>
</dbReference>
<dbReference type="RefSeq" id="WP_115271253.1">
    <property type="nucleotide sequence ID" value="NZ_UGGU01000003.1"/>
</dbReference>
<dbReference type="PANTHER" id="PTHR21197">
    <property type="entry name" value="UDP-GALACTOPYRANOSE MUTASE"/>
    <property type="match status" value="1"/>
</dbReference>
<reference evidence="2 3" key="1">
    <citation type="submission" date="2018-06" db="EMBL/GenBank/DDBJ databases">
        <authorList>
            <consortium name="Pathogen Informatics"/>
            <person name="Doyle S."/>
        </authorList>
    </citation>
    <scope>NUCLEOTIDE SEQUENCE [LARGE SCALE GENOMIC DNA]</scope>
    <source>
        <strain evidence="2 3">NCTC10723</strain>
    </source>
</reference>
<dbReference type="Proteomes" id="UP000255328">
    <property type="component" value="Unassembled WGS sequence"/>
</dbReference>
<name>A0A377GZ80_9FUSO</name>
<dbReference type="SUPFAM" id="SSF51971">
    <property type="entry name" value="Nucleotide-binding domain"/>
    <property type="match status" value="1"/>
</dbReference>
<sequence>MKKMVILGAGISGIGAGYQLNKDKNNKVILYEKNSSWGGLCDNFIIDGFRFDRFVHLSFTNNQEIKELFEKSCESIRHIPNPKNYYNGIWLKHPAQNNLYPLSNEEKNQILSSFKKRENRDIDKIKNYEEWLRVQYGNYFAENFPMKYTRKYWGVEAKELETRWVGNRMYRPTLEEIEQGMETEDTPITYYAKEMRYPTTGGYKSYLNYIVKDLDIKLNHKVREIDITNKVIYFTNSTQETYDELISSIPLSEMSSLIKNIPKNIKENIKKLRWTSGYIISLGLKNKNISPYLWFYIYDEDIPFARVYSPSHKSADNCPEGCSSLQLEVYFENKKEFKTSKEELLEKSIQKLVEMKVIKEEDLIVKDIRFEKYANIIFDFNIYEVRMKIRKYLESIGIKTIGRFGEWDYFWSDQSLMSGLEIGRRD</sequence>
<dbReference type="GO" id="GO:0005829">
    <property type="term" value="C:cytosol"/>
    <property type="evidence" value="ECO:0007669"/>
    <property type="project" value="TreeGrafter"/>
</dbReference>
<organism evidence="2 3">
    <name type="scientific">Fusobacterium necrogenes</name>
    <dbReference type="NCBI Taxonomy" id="858"/>
    <lineage>
        <taxon>Bacteria</taxon>
        <taxon>Fusobacteriati</taxon>
        <taxon>Fusobacteriota</taxon>
        <taxon>Fusobacteriia</taxon>
        <taxon>Fusobacteriales</taxon>
        <taxon>Fusobacteriaceae</taxon>
        <taxon>Fusobacterium</taxon>
    </lineage>
</organism>
<protein>
    <submittedName>
        <fullName evidence="2">Protoporphyrinogen oxidase</fullName>
    </submittedName>
</protein>
<dbReference type="Pfam" id="PF01593">
    <property type="entry name" value="Amino_oxidase"/>
    <property type="match status" value="1"/>
</dbReference>
<dbReference type="GO" id="GO:0050660">
    <property type="term" value="F:flavin adenine dinucleotide binding"/>
    <property type="evidence" value="ECO:0007669"/>
    <property type="project" value="TreeGrafter"/>
</dbReference>
<gene>
    <name evidence="2" type="ORF">NCTC10723_01771</name>
</gene>
<dbReference type="GO" id="GO:0008767">
    <property type="term" value="F:UDP-galactopyranose mutase activity"/>
    <property type="evidence" value="ECO:0007669"/>
    <property type="project" value="TreeGrafter"/>
</dbReference>
<dbReference type="GO" id="GO:0016491">
    <property type="term" value="F:oxidoreductase activity"/>
    <property type="evidence" value="ECO:0007669"/>
    <property type="project" value="InterPro"/>
</dbReference>
<dbReference type="EMBL" id="UGGU01000003">
    <property type="protein sequence ID" value="STO32278.1"/>
    <property type="molecule type" value="Genomic_DNA"/>
</dbReference>
<evidence type="ECO:0000259" key="1">
    <source>
        <dbReference type="Pfam" id="PF01593"/>
    </source>
</evidence>
<dbReference type="AlphaFoldDB" id="A0A377GZ80"/>
<feature type="domain" description="Amine oxidase" evidence="1">
    <location>
        <begin position="11"/>
        <end position="355"/>
    </location>
</feature>
<evidence type="ECO:0000313" key="2">
    <source>
        <dbReference type="EMBL" id="STO32278.1"/>
    </source>
</evidence>
<evidence type="ECO:0000313" key="3">
    <source>
        <dbReference type="Proteomes" id="UP000255328"/>
    </source>
</evidence>
<dbReference type="OrthoDB" id="9769600at2"/>
<dbReference type="InterPro" id="IPR036188">
    <property type="entry name" value="FAD/NAD-bd_sf"/>
</dbReference>
<accession>A0A377GZ80</accession>
<dbReference type="InterPro" id="IPR002937">
    <property type="entry name" value="Amino_oxidase"/>
</dbReference>